<feature type="domain" description="Putative zinc-finger" evidence="3">
    <location>
        <begin position="10"/>
        <end position="38"/>
    </location>
</feature>
<evidence type="ECO:0000313" key="5">
    <source>
        <dbReference type="Proteomes" id="UP000187485"/>
    </source>
</evidence>
<evidence type="ECO:0000313" key="4">
    <source>
        <dbReference type="EMBL" id="GAV23246.1"/>
    </source>
</evidence>
<sequence length="360" mass="39374">MKGCCLDEGLLMAYVDDELKLGEMRKVEEHLEECLKCRDKFNEIKATKKFTAAKLSLLTGGEKVKTPSLRRKFWQNAILPRVAAVAAAALILSGAPTIADELYTFFRAEKVEVVSVNAVDLEKLSDIFNKVGVSKIEGLIEVKREMTLKPRDLAPNDIKNIPASLNPVPENLPSTLEKHAQLNNLYQGEGFKLTVKVNVKEMNRQLKFLGAKKLFPEILEGKELNISVNPGYRANYNLTGGGNNGGYLSITRQAVPEIKTRARITPEEIAEVLLELPGIPGDLKSSLAGLAGDLNSALVIPVYKGTLVEDVKIAGVTGKMLEQSGGSYRVLVFLKGGILTVIESSLDKETLLEVARGLSW</sequence>
<dbReference type="InterPro" id="IPR041916">
    <property type="entry name" value="Anti_sigma_zinc_sf"/>
</dbReference>
<dbReference type="AlphaFoldDB" id="A0A1L8CWE5"/>
<keyword evidence="5" id="KW-1185">Reference proteome</keyword>
<dbReference type="STRING" id="870242.cpu_17560"/>
<dbReference type="Pfam" id="PF13490">
    <property type="entry name" value="zf-HC2"/>
    <property type="match status" value="1"/>
</dbReference>
<evidence type="ECO:0000259" key="3">
    <source>
        <dbReference type="Pfam" id="PF13490"/>
    </source>
</evidence>
<evidence type="ECO:0000256" key="1">
    <source>
        <dbReference type="ARBA" id="ARBA00024353"/>
    </source>
</evidence>
<dbReference type="InterPro" id="IPR027383">
    <property type="entry name" value="Znf_put"/>
</dbReference>
<reference evidence="5" key="1">
    <citation type="submission" date="2016-12" db="EMBL/GenBank/DDBJ databases">
        <title>Draft Genome Sequences od Carboxydothermus pertinax and islandicus, Hydrogenogenic Carboxydotrophic Bacteria.</title>
        <authorList>
            <person name="Fukuyama Y."/>
            <person name="Ohmae K."/>
            <person name="Yoneda Y."/>
            <person name="Yoshida T."/>
            <person name="Sako Y."/>
        </authorList>
    </citation>
    <scope>NUCLEOTIDE SEQUENCE [LARGE SCALE GENOMIC DNA]</scope>
    <source>
        <strain evidence="5">Ug1</strain>
    </source>
</reference>
<gene>
    <name evidence="4" type="ORF">cpu_17560</name>
</gene>
<proteinExistence type="inferred from homology"/>
<protein>
    <recommendedName>
        <fullName evidence="2">Anti-sigma-W factor RsiW</fullName>
    </recommendedName>
</protein>
<organism evidence="4 5">
    <name type="scientific">Carboxydothermus pertinax</name>
    <dbReference type="NCBI Taxonomy" id="870242"/>
    <lineage>
        <taxon>Bacteria</taxon>
        <taxon>Bacillati</taxon>
        <taxon>Bacillota</taxon>
        <taxon>Clostridia</taxon>
        <taxon>Thermoanaerobacterales</taxon>
        <taxon>Thermoanaerobacteraceae</taxon>
        <taxon>Carboxydothermus</taxon>
    </lineage>
</organism>
<dbReference type="EMBL" id="BDJK01000036">
    <property type="protein sequence ID" value="GAV23246.1"/>
    <property type="molecule type" value="Genomic_DNA"/>
</dbReference>
<accession>A0A1L8CWE5</accession>
<dbReference type="OrthoDB" id="2079550at2"/>
<evidence type="ECO:0000256" key="2">
    <source>
        <dbReference type="ARBA" id="ARBA00024438"/>
    </source>
</evidence>
<comment type="caution">
    <text evidence="4">The sequence shown here is derived from an EMBL/GenBank/DDBJ whole genome shotgun (WGS) entry which is preliminary data.</text>
</comment>
<dbReference type="Gene3D" id="1.10.10.1320">
    <property type="entry name" value="Anti-sigma factor, zinc-finger domain"/>
    <property type="match status" value="1"/>
</dbReference>
<comment type="similarity">
    <text evidence="1">Belongs to the zinc-associated anti-sigma factor (ZAS) superfamily. Anti-sigma-W factor family.</text>
</comment>
<name>A0A1L8CWE5_9THEO</name>
<dbReference type="RefSeq" id="WP_075859685.1">
    <property type="nucleotide sequence ID" value="NZ_BDJK01000036.1"/>
</dbReference>
<dbReference type="Proteomes" id="UP000187485">
    <property type="component" value="Unassembled WGS sequence"/>
</dbReference>